<reference evidence="1 2" key="1">
    <citation type="journal article" date="2016" name="Mol. Biol. Evol.">
        <title>Comparative Genomics of Early-Diverging Mushroom-Forming Fungi Provides Insights into the Origins of Lignocellulose Decay Capabilities.</title>
        <authorList>
            <person name="Nagy L.G."/>
            <person name="Riley R."/>
            <person name="Tritt A."/>
            <person name="Adam C."/>
            <person name="Daum C."/>
            <person name="Floudas D."/>
            <person name="Sun H."/>
            <person name="Yadav J.S."/>
            <person name="Pangilinan J."/>
            <person name="Larsson K.H."/>
            <person name="Matsuura K."/>
            <person name="Barry K."/>
            <person name="Labutti K."/>
            <person name="Kuo R."/>
            <person name="Ohm R.A."/>
            <person name="Bhattacharya S.S."/>
            <person name="Shirouzu T."/>
            <person name="Yoshinaga Y."/>
            <person name="Martin F.M."/>
            <person name="Grigoriev I.V."/>
            <person name="Hibbett D.S."/>
        </authorList>
    </citation>
    <scope>NUCLEOTIDE SEQUENCE [LARGE SCALE GENOMIC DNA]</scope>
    <source>
        <strain evidence="1 2">L-15889</strain>
    </source>
</reference>
<dbReference type="AlphaFoldDB" id="A0A165MC87"/>
<evidence type="ECO:0000313" key="1">
    <source>
        <dbReference type="EMBL" id="KZT65494.1"/>
    </source>
</evidence>
<name>A0A165MC87_9APHY</name>
<organism evidence="1 2">
    <name type="scientific">Daedalea quercina L-15889</name>
    <dbReference type="NCBI Taxonomy" id="1314783"/>
    <lineage>
        <taxon>Eukaryota</taxon>
        <taxon>Fungi</taxon>
        <taxon>Dikarya</taxon>
        <taxon>Basidiomycota</taxon>
        <taxon>Agaricomycotina</taxon>
        <taxon>Agaricomycetes</taxon>
        <taxon>Polyporales</taxon>
        <taxon>Fomitopsis</taxon>
    </lineage>
</organism>
<protein>
    <submittedName>
        <fullName evidence="1">Uncharacterized protein</fullName>
    </submittedName>
</protein>
<proteinExistence type="predicted"/>
<sequence length="250" mass="27507">MRACIPYACGSTRRSRVLDRGHGGFQLDLGWIEWRSTWRRDAECRQRLDTGWTVLLWSRWGPEHRGYHQVSALCTRPRRRAVTLAYCAGSAAAVRTYSHSRVTQLYCGRCSTDVLLTAIASHGSPGRETALDSIRVAYVPFACPADALQGPLRKCGMILTYSPHPIVAVHIINELPTASGCQRMKMRPFQSPRPRCVTARVALLLSAVRNREAGHLIDPCGGSAHAGIDESPATHDIAPFAASDTLQGIF</sequence>
<evidence type="ECO:0000313" key="2">
    <source>
        <dbReference type="Proteomes" id="UP000076727"/>
    </source>
</evidence>
<dbReference type="EMBL" id="KV429105">
    <property type="protein sequence ID" value="KZT65494.1"/>
    <property type="molecule type" value="Genomic_DNA"/>
</dbReference>
<accession>A0A165MC87</accession>
<keyword evidence="2" id="KW-1185">Reference proteome</keyword>
<dbReference type="Proteomes" id="UP000076727">
    <property type="component" value="Unassembled WGS sequence"/>
</dbReference>
<gene>
    <name evidence="1" type="ORF">DAEQUDRAFT_525960</name>
</gene>